<feature type="domain" description="HAMP" evidence="11">
    <location>
        <begin position="319"/>
        <end position="372"/>
    </location>
</feature>
<comment type="subcellular location">
    <subcellularLocation>
        <location evidence="1">Membrane</location>
        <topology evidence="1">Multi-pass membrane protein</topology>
    </subcellularLocation>
</comment>
<dbReference type="Pfam" id="PF00672">
    <property type="entry name" value="HAMP"/>
    <property type="match status" value="1"/>
</dbReference>
<keyword evidence="2 9" id="KW-0812">Transmembrane</keyword>
<evidence type="ECO:0000256" key="9">
    <source>
        <dbReference type="SAM" id="Phobius"/>
    </source>
</evidence>
<evidence type="ECO:0000256" key="3">
    <source>
        <dbReference type="ARBA" id="ARBA00022989"/>
    </source>
</evidence>
<feature type="coiled-coil region" evidence="8">
    <location>
        <begin position="249"/>
        <end position="283"/>
    </location>
</feature>
<evidence type="ECO:0000256" key="8">
    <source>
        <dbReference type="SAM" id="Coils"/>
    </source>
</evidence>
<keyword evidence="8" id="KW-0175">Coiled coil</keyword>
<feature type="transmembrane region" description="Helical" evidence="9">
    <location>
        <begin position="6"/>
        <end position="28"/>
    </location>
</feature>
<accession>A0ABS7EIU3</accession>
<comment type="caution">
    <text evidence="12">The sequence shown here is derived from an EMBL/GenBank/DDBJ whole genome shotgun (WGS) entry which is preliminary data.</text>
</comment>
<protein>
    <submittedName>
        <fullName evidence="12">Methyl-accepting chemotaxis protein</fullName>
    </submittedName>
</protein>
<sequence>MRVSHYSRFSAITLLSVSLAFIGMLYWAQGQLNTSSEQRSQYEDIKHTATLDIIAALQNYLLKGDAVLLVEVEQRLNGLAEQLAPLPPQIAAPVQQQVNLLLSKTQTDYRAIGKLSGDPMALLKNAEREMLASSKSLIRYAADGAGNDPQTARRFTSIGIDLSSLLHELSEARQDLFVNPSQTRDHINTLVNKLATLSRQLNELPLLGIYAEVEVDEFSLGDDEEETEELGAMAIAELTSLIRRYPSELQRTQQLADERVNSLQALEQDMQNFSDKIANGEAMVAAEREAMLQRLKLVLGGLVAVLLFIAISNYVLQFLYVLKPLRQLRAGFRQLLESNELHTIDIRNKRSEMGEIASYFNQLIEQEMMAMKRRQDQLQVVSNALETISGQVNDICRSNSDAEQQLLGSRAVTSALADITTELSRISGEVESNARETEQAMTNSQSGVAQVIAASEQTALAAHEGLASLRNLTASVGDVNAILDVIRTIADQTNLLALNAAIESARAGEHGRGFAVVADEVRGLAMKTQQSLGEITQILDTLTQASDSLEGSISDVQTASGHQKHIAQQLLETSESVREKSQQAVDVAQKANSFVQQQEQQVGHFNHAMDSVQQHVEGARGLAVEIQTDVRTQAGHITRTLVDTAANNDSRGQSAKVA</sequence>
<feature type="domain" description="Methyl-accepting transducer" evidence="10">
    <location>
        <begin position="399"/>
        <end position="613"/>
    </location>
</feature>
<evidence type="ECO:0000256" key="6">
    <source>
        <dbReference type="ARBA" id="ARBA00029447"/>
    </source>
</evidence>
<reference evidence="12" key="1">
    <citation type="submission" date="2021-07" db="EMBL/GenBank/DDBJ databases">
        <title>Neiella marina sp. nov., isolated from the intestinal content of sea cucumber Apostichopus japonicus.</title>
        <authorList>
            <person name="Bai X."/>
        </authorList>
    </citation>
    <scope>NUCLEOTIDE SEQUENCE</scope>
    <source>
        <strain evidence="12">126</strain>
    </source>
</reference>
<dbReference type="Proteomes" id="UP001166251">
    <property type="component" value="Unassembled WGS sequence"/>
</dbReference>
<keyword evidence="13" id="KW-1185">Reference proteome</keyword>
<dbReference type="Pfam" id="PF00015">
    <property type="entry name" value="MCPsignal"/>
    <property type="match status" value="1"/>
</dbReference>
<dbReference type="SUPFAM" id="SSF58104">
    <property type="entry name" value="Methyl-accepting chemotaxis protein (MCP) signaling domain"/>
    <property type="match status" value="1"/>
</dbReference>
<organism evidence="12 13">
    <name type="scientific">Neiella holothuriorum</name>
    <dbReference type="NCBI Taxonomy" id="2870530"/>
    <lineage>
        <taxon>Bacteria</taxon>
        <taxon>Pseudomonadati</taxon>
        <taxon>Pseudomonadota</taxon>
        <taxon>Gammaproteobacteria</taxon>
        <taxon>Alteromonadales</taxon>
        <taxon>Echinimonadaceae</taxon>
        <taxon>Neiella</taxon>
    </lineage>
</organism>
<dbReference type="PROSITE" id="PS50111">
    <property type="entry name" value="CHEMOTAXIS_TRANSDUC_2"/>
    <property type="match status" value="1"/>
</dbReference>
<gene>
    <name evidence="12" type="ORF">K0504_14575</name>
</gene>
<evidence type="ECO:0000256" key="2">
    <source>
        <dbReference type="ARBA" id="ARBA00022692"/>
    </source>
</evidence>
<evidence type="ECO:0000313" key="12">
    <source>
        <dbReference type="EMBL" id="MBW8192259.1"/>
    </source>
</evidence>
<dbReference type="InterPro" id="IPR004089">
    <property type="entry name" value="MCPsignal_dom"/>
</dbReference>
<dbReference type="PANTHER" id="PTHR32089">
    <property type="entry name" value="METHYL-ACCEPTING CHEMOTAXIS PROTEIN MCPB"/>
    <property type="match status" value="1"/>
</dbReference>
<comment type="similarity">
    <text evidence="6">Belongs to the methyl-accepting chemotaxis (MCP) protein family.</text>
</comment>
<evidence type="ECO:0000256" key="7">
    <source>
        <dbReference type="PROSITE-ProRule" id="PRU00284"/>
    </source>
</evidence>
<evidence type="ECO:0000256" key="4">
    <source>
        <dbReference type="ARBA" id="ARBA00023136"/>
    </source>
</evidence>
<dbReference type="InterPro" id="IPR003660">
    <property type="entry name" value="HAMP_dom"/>
</dbReference>
<dbReference type="RefSeq" id="WP_220104882.1">
    <property type="nucleotide sequence ID" value="NZ_JAHZSS010000020.1"/>
</dbReference>
<name>A0ABS7EIU3_9GAMM</name>
<dbReference type="PROSITE" id="PS50885">
    <property type="entry name" value="HAMP"/>
    <property type="match status" value="1"/>
</dbReference>
<feature type="transmembrane region" description="Helical" evidence="9">
    <location>
        <begin position="297"/>
        <end position="320"/>
    </location>
</feature>
<keyword evidence="5 7" id="KW-0807">Transducer</keyword>
<dbReference type="PANTHER" id="PTHR32089:SF119">
    <property type="entry name" value="METHYL-ACCEPTING CHEMOTAXIS PROTEIN CTPL"/>
    <property type="match status" value="1"/>
</dbReference>
<dbReference type="SMART" id="SM00283">
    <property type="entry name" value="MA"/>
    <property type="match status" value="1"/>
</dbReference>
<dbReference type="SMART" id="SM00304">
    <property type="entry name" value="HAMP"/>
    <property type="match status" value="1"/>
</dbReference>
<dbReference type="EMBL" id="JAHZSS010000020">
    <property type="protein sequence ID" value="MBW8192259.1"/>
    <property type="molecule type" value="Genomic_DNA"/>
</dbReference>
<evidence type="ECO:0000256" key="1">
    <source>
        <dbReference type="ARBA" id="ARBA00004141"/>
    </source>
</evidence>
<evidence type="ECO:0000256" key="5">
    <source>
        <dbReference type="ARBA" id="ARBA00023224"/>
    </source>
</evidence>
<evidence type="ECO:0000259" key="10">
    <source>
        <dbReference type="PROSITE" id="PS50111"/>
    </source>
</evidence>
<evidence type="ECO:0000259" key="11">
    <source>
        <dbReference type="PROSITE" id="PS50885"/>
    </source>
</evidence>
<evidence type="ECO:0000313" key="13">
    <source>
        <dbReference type="Proteomes" id="UP001166251"/>
    </source>
</evidence>
<keyword evidence="4 9" id="KW-0472">Membrane</keyword>
<proteinExistence type="inferred from homology"/>
<keyword evidence="3 9" id="KW-1133">Transmembrane helix</keyword>
<dbReference type="Gene3D" id="1.10.287.950">
    <property type="entry name" value="Methyl-accepting chemotaxis protein"/>
    <property type="match status" value="1"/>
</dbReference>